<name>A0ABU5XGP7_9MYCO</name>
<evidence type="ECO:0000313" key="2">
    <source>
        <dbReference type="EMBL" id="MEB3021471.1"/>
    </source>
</evidence>
<reference evidence="2 3" key="1">
    <citation type="submission" date="2023-12" db="EMBL/GenBank/DDBJ databases">
        <title>Description of new species of Mycobacterium terrae complex isolated from sewage at the Sao Paulo Zoological Park Foundation in Brazil.</title>
        <authorList>
            <person name="Romagnoli C.L."/>
            <person name="Conceicao E.C."/>
            <person name="Machado E."/>
            <person name="Barreto L.B.P.F."/>
            <person name="Sharma A."/>
            <person name="Silva N.M."/>
            <person name="Marques L.E."/>
            <person name="Juliana M.A."/>
            <person name="Lourenco M.C.S."/>
            <person name="Digiampietri L.A."/>
            <person name="Suffys P.N."/>
            <person name="Viana-Niero C."/>
        </authorList>
    </citation>
    <scope>NUCLEOTIDE SEQUENCE [LARGE SCALE GENOMIC DNA]</scope>
    <source>
        <strain evidence="2 3">MYC098</strain>
    </source>
</reference>
<evidence type="ECO:0000259" key="1">
    <source>
        <dbReference type="Pfam" id="PF00149"/>
    </source>
</evidence>
<sequence length="327" mass="37061">MTDPAMAGYDIIGDVYGCAAELEALLAQLGYEIADGTGEYRHPSRQTVFVGDLIDRGPGQLRVLQVVKAMVDAGSAQIVMGNHEFNALGYHHEHPAGSGDYLRPRNEKNTKQHQDFLDQLTDDQQRHYLAWFKTMPLWLDLGGLRVVHACWHEESMNVVRQNCGSRAPFADPAHLVDAHDKGHDLYDAIEILLKGPEINLVEYGQPPYRDMGGHLRRHARVQWWNSDAKTLRDIAVMSTSYTTADGEPYPQLPDEELPPGERPFIYTDDVPVFYGHYWRQESPTPGEDYTDRTACVDFSAVKKDGALTAYRWSGEDTIQRDNYEQLR</sequence>
<dbReference type="SUPFAM" id="SSF56300">
    <property type="entry name" value="Metallo-dependent phosphatases"/>
    <property type="match status" value="1"/>
</dbReference>
<organism evidence="2 3">
    <name type="scientific">[Mycobacterium] crassicus</name>
    <dbReference type="NCBI Taxonomy" id="2872309"/>
    <lineage>
        <taxon>Bacteria</taxon>
        <taxon>Bacillati</taxon>
        <taxon>Actinomycetota</taxon>
        <taxon>Actinomycetes</taxon>
        <taxon>Mycobacteriales</taxon>
        <taxon>Mycobacteriaceae</taxon>
        <taxon>Mycolicibacter</taxon>
    </lineage>
</organism>
<keyword evidence="3" id="KW-1185">Reference proteome</keyword>
<dbReference type="EMBL" id="JAYJJR010000005">
    <property type="protein sequence ID" value="MEB3021471.1"/>
    <property type="molecule type" value="Genomic_DNA"/>
</dbReference>
<dbReference type="PANTHER" id="PTHR42850">
    <property type="entry name" value="METALLOPHOSPHOESTERASE"/>
    <property type="match status" value="1"/>
</dbReference>
<dbReference type="Gene3D" id="3.60.21.10">
    <property type="match status" value="1"/>
</dbReference>
<dbReference type="Pfam" id="PF00149">
    <property type="entry name" value="Metallophos"/>
    <property type="match status" value="1"/>
</dbReference>
<dbReference type="InterPro" id="IPR029052">
    <property type="entry name" value="Metallo-depent_PP-like"/>
</dbReference>
<accession>A0ABU5XGP7</accession>
<dbReference type="InterPro" id="IPR050126">
    <property type="entry name" value="Ap4A_hydrolase"/>
</dbReference>
<comment type="caution">
    <text evidence="2">The sequence shown here is derived from an EMBL/GenBank/DDBJ whole genome shotgun (WGS) entry which is preliminary data.</text>
</comment>
<protein>
    <submittedName>
        <fullName evidence="2">Metallophosphoesterase</fullName>
    </submittedName>
</protein>
<gene>
    <name evidence="2" type="ORF">K6T79_10475</name>
</gene>
<evidence type="ECO:0000313" key="3">
    <source>
        <dbReference type="Proteomes" id="UP001299596"/>
    </source>
</evidence>
<dbReference type="PANTHER" id="PTHR42850:SF7">
    <property type="entry name" value="BIS(5'-NUCLEOSYL)-TETRAPHOSPHATASE PRPE [ASYMMETRICAL]"/>
    <property type="match status" value="1"/>
</dbReference>
<dbReference type="Proteomes" id="UP001299596">
    <property type="component" value="Unassembled WGS sequence"/>
</dbReference>
<proteinExistence type="predicted"/>
<dbReference type="InterPro" id="IPR004843">
    <property type="entry name" value="Calcineurin-like_PHP"/>
</dbReference>
<dbReference type="RefSeq" id="WP_225406165.1">
    <property type="nucleotide sequence ID" value="NZ_JAYJJR010000005.1"/>
</dbReference>
<feature type="domain" description="Calcineurin-like phosphoesterase" evidence="1">
    <location>
        <begin position="11"/>
        <end position="140"/>
    </location>
</feature>